<proteinExistence type="predicted"/>
<feature type="repeat" description="WD" evidence="3">
    <location>
        <begin position="196"/>
        <end position="237"/>
    </location>
</feature>
<feature type="repeat" description="WD" evidence="3">
    <location>
        <begin position="239"/>
        <end position="280"/>
    </location>
</feature>
<sequence>MASQETTKSDPSHVVLAGHMDTVYSVAFSPDGESIVSGSRDKTIRTWNVSQSHLTNNPIEGHREWIWAVSYSPFGGVIASGSGDRTIRLWDVNTGQQLGEPMKSDYPSRSVAFSPDAKLLASAADSGSARFDPAAKLVQVWDVGRRTVGLKPFKGHTNWVTSIAFSPDGARLVSSSFDKTIHVWDVQRGETTAGPLEGHANYVYSATFSPDGSKIASCSKDCTLRLWDIRSKSTIDKPYEGHTDLVWSVAFSSDGIHLVSGGYDRTVRLWDIRVGRQIDQPFEEHTGGVHSVAFSPCGRFIASGSHDRKVILRSILNEASESYSNLSETPSFSTVDKMSSGQPPSIEHDLGGLQEQGLLTSANASQLLNSLNQEATDLETKMRDTDNLGPALISQFENLINKLREFLEQLHLPDMRNDSSYQSLLDLSLSVLTVIAGSLLTLPQNQDSREYFRLSKRSLMIATSYLPKHFPEGPTIASVWSVLYFKRFQLFGNKNYINQSIKFLLQCIGLMPGDHPPVHRAHLMIDLVRLYLARFQDSLLTGDLESAIEFGSKAWVNIHSKTGDPTVDEKDAVVEEVNEVLQCLVEHVGESNSISLTNTGIRELRGILYNLLKHDETEDDFKVRCMRTLGLLYITRFDQLGSQYPRDLENGLAFFAAATALLPKGHKDLLSTLCALADLLVKRGAKLNSGLASAFLGLANRLSPNNIHTLIIFGDFHMALSRQEANSPDLGEAIKYYNKALTHPSCYRGSKLWAKARQKLAFCRIYEYKNSIAEESPLAIKQLESALLELMHITLSPRGDLYEKFTAACSWATNAASHPAFQTHALYGYETALELISLIACFGAAPDRRRKAIQKAGRLATEAAAIAIKENDYALAVTLLEQGRSVKWNHTLQLKSPLDTLTLHPKGERLARNLEEVMKKLQSEEIASSTESTEQLRDLQSSYRDVLTEIREIPGSADSMRSVKWNHTLQLKSSINTLTLHPKGERLARNLEEIMKLQSEEIASSTESTEQLRGLQSRYRDVLTEIRKIPGFADFMRSRSIEALEQAARNGPVVVINVHESRCGALIVHPSMPVQHIPLPQLSESSLIQMRDSIVSSVYEISQTRETYREQKSPSTIRLEADLKNLWYWVVEPILKGLQYKPRPGNHSDSNELPRVTWCATGPLSYLPLHAAGDYDDPQMKAFTFEYVISSYTPTLSALIPDPLYDTSPESSCDILMVNPGTDLWGVPFSGAKSELDRITYYFDAITGILGQRFAQKLYLNQLSASASNNTNDSQARTMSQFSLDMDGVSDDESDQESKLELPQKPSDVSISMKLEGPEASLEKVYEAMQKYDWAHFACHVVQNNPIECGFYLGDKLLSLQRITQMPYKKRGLAFLCGCRPAQGLGDQGLPYEAIHLGSGMLAVGYSNVITTLWPARDNDAAFVADVVYKRLLMGDKMKCHNSAVALHEALDKLRQEPGVQLSDWIPFAHFGA</sequence>
<evidence type="ECO:0000256" key="4">
    <source>
        <dbReference type="SAM" id="Coils"/>
    </source>
</evidence>
<feature type="compositionally biased region" description="Polar residues" evidence="5">
    <location>
        <begin position="325"/>
        <end position="343"/>
    </location>
</feature>
<gene>
    <name evidence="7" type="ORF">RDB_LOCUS54791</name>
</gene>
<evidence type="ECO:0000256" key="2">
    <source>
        <dbReference type="ARBA" id="ARBA00022737"/>
    </source>
</evidence>
<dbReference type="PROSITE" id="PS00678">
    <property type="entry name" value="WD_REPEATS_1"/>
    <property type="match status" value="5"/>
</dbReference>
<evidence type="ECO:0000256" key="3">
    <source>
        <dbReference type="PROSITE-ProRule" id="PRU00221"/>
    </source>
</evidence>
<dbReference type="InterPro" id="IPR001680">
    <property type="entry name" value="WD40_rpt"/>
</dbReference>
<dbReference type="InterPro" id="IPR015943">
    <property type="entry name" value="WD40/YVTN_repeat-like_dom_sf"/>
</dbReference>
<evidence type="ECO:0000313" key="7">
    <source>
        <dbReference type="EMBL" id="CAE6422057.1"/>
    </source>
</evidence>
<dbReference type="PANTHER" id="PTHR22847">
    <property type="entry name" value="WD40 REPEAT PROTEIN"/>
    <property type="match status" value="1"/>
</dbReference>
<name>A0A8H2XAN1_9AGAM</name>
<dbReference type="PRINTS" id="PR00320">
    <property type="entry name" value="GPROTEINBRPT"/>
</dbReference>
<feature type="repeat" description="WD" evidence="3">
    <location>
        <begin position="153"/>
        <end position="194"/>
    </location>
</feature>
<dbReference type="CDD" id="cd00200">
    <property type="entry name" value="WD40"/>
    <property type="match status" value="1"/>
</dbReference>
<evidence type="ECO:0000259" key="6">
    <source>
        <dbReference type="Pfam" id="PF12770"/>
    </source>
</evidence>
<evidence type="ECO:0000256" key="1">
    <source>
        <dbReference type="ARBA" id="ARBA00022574"/>
    </source>
</evidence>
<feature type="repeat" description="WD" evidence="3">
    <location>
        <begin position="16"/>
        <end position="57"/>
    </location>
</feature>
<keyword evidence="2" id="KW-0677">Repeat</keyword>
<organism evidence="7 8">
    <name type="scientific">Rhizoctonia solani</name>
    <dbReference type="NCBI Taxonomy" id="456999"/>
    <lineage>
        <taxon>Eukaryota</taxon>
        <taxon>Fungi</taxon>
        <taxon>Dikarya</taxon>
        <taxon>Basidiomycota</taxon>
        <taxon>Agaricomycotina</taxon>
        <taxon>Agaricomycetes</taxon>
        <taxon>Cantharellales</taxon>
        <taxon>Ceratobasidiaceae</taxon>
        <taxon>Rhizoctonia</taxon>
    </lineage>
</organism>
<feature type="repeat" description="WD" evidence="3">
    <location>
        <begin position="282"/>
        <end position="312"/>
    </location>
</feature>
<dbReference type="PROSITE" id="PS50082">
    <property type="entry name" value="WD_REPEATS_2"/>
    <property type="match status" value="6"/>
</dbReference>
<dbReference type="Pfam" id="PF00400">
    <property type="entry name" value="WD40"/>
    <property type="match status" value="6"/>
</dbReference>
<keyword evidence="4" id="KW-0175">Coiled coil</keyword>
<feature type="domain" description="CHAT" evidence="6">
    <location>
        <begin position="1122"/>
        <end position="1472"/>
    </location>
</feature>
<dbReference type="SMART" id="SM00320">
    <property type="entry name" value="WD40"/>
    <property type="match status" value="7"/>
</dbReference>
<accession>A0A8H2XAN1</accession>
<evidence type="ECO:0000313" key="8">
    <source>
        <dbReference type="Proteomes" id="UP000663843"/>
    </source>
</evidence>
<dbReference type="SUPFAM" id="SSF50978">
    <property type="entry name" value="WD40 repeat-like"/>
    <property type="match status" value="1"/>
</dbReference>
<dbReference type="PROSITE" id="PS50294">
    <property type="entry name" value="WD_REPEATS_REGION"/>
    <property type="match status" value="5"/>
</dbReference>
<dbReference type="EMBL" id="CAJMWT010001839">
    <property type="protein sequence ID" value="CAE6422057.1"/>
    <property type="molecule type" value="Genomic_DNA"/>
</dbReference>
<feature type="repeat" description="WD" evidence="3">
    <location>
        <begin position="59"/>
        <end position="100"/>
    </location>
</feature>
<dbReference type="InterPro" id="IPR019775">
    <property type="entry name" value="WD40_repeat_CS"/>
</dbReference>
<evidence type="ECO:0000256" key="5">
    <source>
        <dbReference type="SAM" id="MobiDB-lite"/>
    </source>
</evidence>
<dbReference type="GO" id="GO:1990234">
    <property type="term" value="C:transferase complex"/>
    <property type="evidence" value="ECO:0007669"/>
    <property type="project" value="UniProtKB-ARBA"/>
</dbReference>
<keyword evidence="1 3" id="KW-0853">WD repeat</keyword>
<feature type="coiled-coil region" evidence="4">
    <location>
        <begin position="361"/>
        <end position="388"/>
    </location>
</feature>
<dbReference type="Gene3D" id="2.130.10.10">
    <property type="entry name" value="YVTN repeat-like/Quinoprotein amine dehydrogenase"/>
    <property type="match status" value="3"/>
</dbReference>
<dbReference type="PANTHER" id="PTHR22847:SF637">
    <property type="entry name" value="WD REPEAT DOMAIN 5B"/>
    <property type="match status" value="1"/>
</dbReference>
<dbReference type="Pfam" id="PF12770">
    <property type="entry name" value="CHAT"/>
    <property type="match status" value="1"/>
</dbReference>
<reference evidence="7" key="1">
    <citation type="submission" date="2021-01" db="EMBL/GenBank/DDBJ databases">
        <authorList>
            <person name="Kaushik A."/>
        </authorList>
    </citation>
    <scope>NUCLEOTIDE SEQUENCE</scope>
    <source>
        <strain evidence="7">AG2-2IIIB</strain>
    </source>
</reference>
<dbReference type="Proteomes" id="UP000663843">
    <property type="component" value="Unassembled WGS sequence"/>
</dbReference>
<comment type="caution">
    <text evidence="7">The sequence shown here is derived from an EMBL/GenBank/DDBJ whole genome shotgun (WGS) entry which is preliminary data.</text>
</comment>
<dbReference type="InterPro" id="IPR036322">
    <property type="entry name" value="WD40_repeat_dom_sf"/>
</dbReference>
<feature type="region of interest" description="Disordered" evidence="5">
    <location>
        <begin position="325"/>
        <end position="350"/>
    </location>
</feature>
<feature type="region of interest" description="Disordered" evidence="5">
    <location>
        <begin position="1285"/>
        <end position="1305"/>
    </location>
</feature>
<dbReference type="InterPro" id="IPR024983">
    <property type="entry name" value="CHAT_dom"/>
</dbReference>
<protein>
    <recommendedName>
        <fullName evidence="6">CHAT domain-containing protein</fullName>
    </recommendedName>
</protein>
<dbReference type="InterPro" id="IPR020472">
    <property type="entry name" value="WD40_PAC1"/>
</dbReference>